<evidence type="ECO:0000313" key="4">
    <source>
        <dbReference type="Proteomes" id="UP000294937"/>
    </source>
</evidence>
<keyword evidence="2" id="KW-0472">Membrane</keyword>
<accession>A0A4R3LFY9</accession>
<dbReference type="RefSeq" id="WP_131922828.1">
    <property type="nucleotide sequence ID" value="NZ_SMAG01000001.1"/>
</dbReference>
<proteinExistence type="predicted"/>
<dbReference type="InterPro" id="IPR010787">
    <property type="entry name" value="DUF1385"/>
</dbReference>
<feature type="region of interest" description="Disordered" evidence="1">
    <location>
        <begin position="85"/>
        <end position="106"/>
    </location>
</feature>
<feature type="transmembrane region" description="Helical" evidence="2">
    <location>
        <begin position="150"/>
        <end position="169"/>
    </location>
</feature>
<sequence>MSDKPIPYGGQAVVEGVMFGGRYTQVTAIRRKDGRIETYEVTKKTIPSLRFFKKIPVIRGLVALIESSASGAKHLQYASDRYELDEDDESGTNDVSTPNQVESTSSGSNLSLIIGVAVVGVISLIIGKLIFTTLPAFLASVLFPWIKNNIVQNLIEGGIKTVLLLAYLWGISQTPMIKRVFQYHGAEHKVISTYESGEELTIKNVQKQSTLHYRCGSSFIIISILVGVFIYSFFPYEDVWDRIFTRIMLLPLVIGLSYEVLQATNAMRDIPILRYMGYPGLWLQKLTTKEPMDDQVEVAIAAFNRMRELDAQTATLTSSPSSVLAH</sequence>
<reference evidence="3 4" key="1">
    <citation type="submission" date="2019-03" db="EMBL/GenBank/DDBJ databases">
        <title>Genomic Encyclopedia of Type Strains, Phase IV (KMG-IV): sequencing the most valuable type-strain genomes for metagenomic binning, comparative biology and taxonomic classification.</title>
        <authorList>
            <person name="Goeker M."/>
        </authorList>
    </citation>
    <scope>NUCLEOTIDE SEQUENCE [LARGE SCALE GENOMIC DNA]</scope>
    <source>
        <strain evidence="3 4">DSM 45707</strain>
    </source>
</reference>
<organism evidence="3 4">
    <name type="scientific">Hazenella coriacea</name>
    <dbReference type="NCBI Taxonomy" id="1179467"/>
    <lineage>
        <taxon>Bacteria</taxon>
        <taxon>Bacillati</taxon>
        <taxon>Bacillota</taxon>
        <taxon>Bacilli</taxon>
        <taxon>Bacillales</taxon>
        <taxon>Thermoactinomycetaceae</taxon>
        <taxon>Hazenella</taxon>
    </lineage>
</organism>
<name>A0A4R3LFY9_9BACL</name>
<gene>
    <name evidence="3" type="ORF">EDD58_10137</name>
</gene>
<dbReference type="EMBL" id="SMAG01000001">
    <property type="protein sequence ID" value="TCS96406.1"/>
    <property type="molecule type" value="Genomic_DNA"/>
</dbReference>
<evidence type="ECO:0000256" key="1">
    <source>
        <dbReference type="SAM" id="MobiDB-lite"/>
    </source>
</evidence>
<feature type="transmembrane region" description="Helical" evidence="2">
    <location>
        <begin position="112"/>
        <end position="138"/>
    </location>
</feature>
<dbReference type="OrthoDB" id="9784805at2"/>
<keyword evidence="2" id="KW-1133">Transmembrane helix</keyword>
<keyword evidence="4" id="KW-1185">Reference proteome</keyword>
<evidence type="ECO:0000256" key="2">
    <source>
        <dbReference type="SAM" id="Phobius"/>
    </source>
</evidence>
<dbReference type="PANTHER" id="PTHR42867">
    <property type="entry name" value="MEMBRANE PROTEIN-RELATED"/>
    <property type="match status" value="1"/>
</dbReference>
<feature type="compositionally biased region" description="Polar residues" evidence="1">
    <location>
        <begin position="92"/>
        <end position="106"/>
    </location>
</feature>
<comment type="caution">
    <text evidence="3">The sequence shown here is derived from an EMBL/GenBank/DDBJ whole genome shotgun (WGS) entry which is preliminary data.</text>
</comment>
<feature type="transmembrane region" description="Helical" evidence="2">
    <location>
        <begin position="211"/>
        <end position="231"/>
    </location>
</feature>
<keyword evidence="2" id="KW-0812">Transmembrane</keyword>
<dbReference type="Proteomes" id="UP000294937">
    <property type="component" value="Unassembled WGS sequence"/>
</dbReference>
<evidence type="ECO:0000313" key="3">
    <source>
        <dbReference type="EMBL" id="TCS96406.1"/>
    </source>
</evidence>
<dbReference type="Pfam" id="PF07136">
    <property type="entry name" value="DUF1385"/>
    <property type="match status" value="1"/>
</dbReference>
<protein>
    <submittedName>
        <fullName evidence="3">Uncharacterized protein YqhQ</fullName>
    </submittedName>
</protein>
<dbReference type="AlphaFoldDB" id="A0A4R3LFY9"/>
<feature type="transmembrane region" description="Helical" evidence="2">
    <location>
        <begin position="243"/>
        <end position="261"/>
    </location>
</feature>
<dbReference type="PANTHER" id="PTHR42867:SF1">
    <property type="entry name" value="MEMBRANE PROTEIN-RELATED"/>
    <property type="match status" value="1"/>
</dbReference>